<comment type="caution">
    <text evidence="2">The sequence shown here is derived from an EMBL/GenBank/DDBJ whole genome shotgun (WGS) entry which is preliminary data.</text>
</comment>
<dbReference type="Proteomes" id="UP000005356">
    <property type="component" value="Unassembled WGS sequence"/>
</dbReference>
<gene>
    <name evidence="2" type="ORF">STRPO_0276</name>
</gene>
<dbReference type="EMBL" id="AEUU02000001">
    <property type="protein sequence ID" value="EGJ28189.1"/>
    <property type="molecule type" value="Genomic_DNA"/>
</dbReference>
<feature type="transmembrane region" description="Helical" evidence="1">
    <location>
        <begin position="92"/>
        <end position="113"/>
    </location>
</feature>
<keyword evidence="1" id="KW-0812">Transmembrane</keyword>
<sequence length="123" mass="13675">MNELIKPLAKVLDISASELERIVSSLNVNAPQIYERLLIEYKWWKVLDIISSTSAVVAFVAMLIFGILTLFICVEGTKWVDDALKIVCKWSGIIFVASGLVTIICVSLSVILAPHIDLIMQLK</sequence>
<evidence type="ECO:0008006" key="4">
    <source>
        <dbReference type="Google" id="ProtNLM"/>
    </source>
</evidence>
<evidence type="ECO:0000313" key="2">
    <source>
        <dbReference type="EMBL" id="EGJ28189.1"/>
    </source>
</evidence>
<dbReference type="RefSeq" id="WP_003085855.1">
    <property type="nucleotide sequence ID" value="NZ_AEUU02000001.1"/>
</dbReference>
<proteinExistence type="predicted"/>
<evidence type="ECO:0000256" key="1">
    <source>
        <dbReference type="SAM" id="Phobius"/>
    </source>
</evidence>
<organism evidence="2 3">
    <name type="scientific">Streptococcus porcinus str. Jelinkova 176</name>
    <dbReference type="NCBI Taxonomy" id="873448"/>
    <lineage>
        <taxon>Bacteria</taxon>
        <taxon>Bacillati</taxon>
        <taxon>Bacillota</taxon>
        <taxon>Bacilli</taxon>
        <taxon>Lactobacillales</taxon>
        <taxon>Streptococcaceae</taxon>
        <taxon>Streptococcus</taxon>
    </lineage>
</organism>
<accession>A0ABP2L1S8</accession>
<keyword evidence="1" id="KW-1133">Transmembrane helix</keyword>
<keyword evidence="3" id="KW-1185">Reference proteome</keyword>
<feature type="transmembrane region" description="Helical" evidence="1">
    <location>
        <begin position="46"/>
        <end position="72"/>
    </location>
</feature>
<keyword evidence="1" id="KW-0472">Membrane</keyword>
<protein>
    <recommendedName>
        <fullName evidence="4">Phage membrane protein</fullName>
    </recommendedName>
</protein>
<name>A0ABP2L1S8_STRPO</name>
<reference evidence="2 3" key="1">
    <citation type="journal article" date="2014" name="Int. J. Syst. Evol. Microbiol.">
        <title>Phylogenomics and the dynamic genome evolution of the genus Streptococcus.</title>
        <authorList>
            <consortium name="The Broad Institute Genome Sequencing Platform"/>
            <person name="Richards V.P."/>
            <person name="Palmer S.R."/>
            <person name="Pavinski Bitar P.D."/>
            <person name="Qin X."/>
            <person name="Weinstock G.M."/>
            <person name="Highlander S.K."/>
            <person name="Town C.D."/>
            <person name="Burne R.A."/>
            <person name="Stanhope M.J."/>
        </authorList>
    </citation>
    <scope>NUCLEOTIDE SEQUENCE [LARGE SCALE GENOMIC DNA]</scope>
    <source>
        <strain evidence="2 3">Jelinkova 176</strain>
    </source>
</reference>
<evidence type="ECO:0000313" key="3">
    <source>
        <dbReference type="Proteomes" id="UP000005356"/>
    </source>
</evidence>